<reference evidence="1" key="1">
    <citation type="journal article" date="2009" name="PLoS Genet.">
        <title>Sequencing, mapping, and analysis of 27,455 maize full-length cDNAs.</title>
        <authorList>
            <person name="Soderlund C."/>
            <person name="Descour A."/>
            <person name="Kudrna D."/>
            <person name="Bomhoff M."/>
            <person name="Boyd L."/>
            <person name="Currie J."/>
            <person name="Angelova A."/>
            <person name="Collura K."/>
            <person name="Wissotski M."/>
            <person name="Ashley E."/>
            <person name="Morrow D."/>
            <person name="Fernandes J."/>
            <person name="Walbot V."/>
            <person name="Yu Y."/>
        </authorList>
    </citation>
    <scope>NUCLEOTIDE SEQUENCE</scope>
    <source>
        <strain evidence="1">B73</strain>
    </source>
</reference>
<name>B4FVX3_MAIZE</name>
<evidence type="ECO:0000313" key="1">
    <source>
        <dbReference type="EMBL" id="ACF86266.1"/>
    </source>
</evidence>
<protein>
    <submittedName>
        <fullName evidence="1">Uncharacterized protein</fullName>
    </submittedName>
</protein>
<dbReference type="EMBL" id="BT041261">
    <property type="protein sequence ID" value="ACF86266.1"/>
    <property type="molecule type" value="mRNA"/>
</dbReference>
<organism evidence="1">
    <name type="scientific">Zea mays</name>
    <name type="common">Maize</name>
    <dbReference type="NCBI Taxonomy" id="4577"/>
    <lineage>
        <taxon>Eukaryota</taxon>
        <taxon>Viridiplantae</taxon>
        <taxon>Streptophyta</taxon>
        <taxon>Embryophyta</taxon>
        <taxon>Tracheophyta</taxon>
        <taxon>Spermatophyta</taxon>
        <taxon>Magnoliopsida</taxon>
        <taxon>Liliopsida</taxon>
        <taxon>Poales</taxon>
        <taxon>Poaceae</taxon>
        <taxon>PACMAD clade</taxon>
        <taxon>Panicoideae</taxon>
        <taxon>Andropogonodae</taxon>
        <taxon>Andropogoneae</taxon>
        <taxon>Tripsacinae</taxon>
        <taxon>Zea</taxon>
    </lineage>
</organism>
<sequence length="40" mass="4437">MHGSRNPSCRCSVPLLLCARSEGTWIHLLFECFTVSVASK</sequence>
<dbReference type="AlphaFoldDB" id="B4FVX3"/>
<accession>B4FVX3</accession>
<proteinExistence type="evidence at transcript level"/>